<dbReference type="Proteomes" id="UP001642484">
    <property type="component" value="Unassembled WGS sequence"/>
</dbReference>
<accession>A0ABP0J7H0</accession>
<sequence>MPIPPVIDLSDEECPSEGQDAQLLPSLWRKKRKRQTDGPPPRETMESQLKVLLGKRCVSCRHNCMQKFSEPAKFETLVEFKRDWLALHKLDQDQAVPWVRQLQDFVFDRIRQTLLGRAGDECASWIILGTQVCLRSWKRLHGVGNARFDKLRAAAENGSIVPPVDLRYLKKGQPVQDRHGDCARGRIVSFLESVYHGQAETLPDVRDNIVDVDMKVIDVQVVADPYVDALNAANPATELPSKKEGRKQHQRLKNKSVQVNTDRSQLEERFLPPGTMMDYYELMKAAEPDLPPVSFSSFWRTWKSEFTNLKFRAASSHAVCAICLKHKMWIQEMSGHARARTKQRELYSKHLQSQYMDRVEYWTLRSSARLRTSLVVMMIDSCDQAKFCYPRGMVYQSKELASLIRPRAHITAILVHGRFLLFGVSKHNFPKNSSTMTELISHALTLVQREVGDISGISLSVQADNTTREMKNNTLLKWMSSMVRSDFSPQDEFWSLQPQPGDVIVRTKQYMASPKWETCHVHLPRAVAQVRVPLGLPNAIAPRNPIPADYKDHILKFIPSLEQYKLYRAAEHLKSWVLDQLVLQPLLDVSALTRGKDTRKDAQAYVARARESITLKAAATAWAHGVPWGEALDIATRTLAKASPKPKALPKRGPRRR</sequence>
<comment type="caution">
    <text evidence="3">The sequence shown here is derived from an EMBL/GenBank/DDBJ whole genome shotgun (WGS) entry which is preliminary data.</text>
</comment>
<evidence type="ECO:0000313" key="4">
    <source>
        <dbReference type="Proteomes" id="UP001642484"/>
    </source>
</evidence>
<dbReference type="PANTHER" id="PTHR33153">
    <property type="entry name" value="MYND-TYPE DOMAIN-CONTAINING PROTEIN"/>
    <property type="match status" value="1"/>
</dbReference>
<dbReference type="Pfam" id="PF25273">
    <property type="entry name" value="DUF7869"/>
    <property type="match status" value="1"/>
</dbReference>
<feature type="domain" description="DUF7869" evidence="2">
    <location>
        <begin position="405"/>
        <end position="485"/>
    </location>
</feature>
<proteinExistence type="predicted"/>
<feature type="compositionally biased region" description="Basic residues" evidence="1">
    <location>
        <begin position="244"/>
        <end position="254"/>
    </location>
</feature>
<dbReference type="PANTHER" id="PTHR33153:SF3">
    <property type="entry name" value="TRAFFICKING PROTEIN PARTICLE COMPLEX SUBUNIT 11 DOMAIN-CONTAINING PROTEIN"/>
    <property type="match status" value="1"/>
</dbReference>
<protein>
    <recommendedName>
        <fullName evidence="2">DUF7869 domain-containing protein</fullName>
    </recommendedName>
</protein>
<evidence type="ECO:0000259" key="2">
    <source>
        <dbReference type="Pfam" id="PF25273"/>
    </source>
</evidence>
<feature type="region of interest" description="Disordered" evidence="1">
    <location>
        <begin position="237"/>
        <end position="259"/>
    </location>
</feature>
<reference evidence="3 4" key="1">
    <citation type="submission" date="2024-02" db="EMBL/GenBank/DDBJ databases">
        <authorList>
            <person name="Chen Y."/>
            <person name="Shah S."/>
            <person name="Dougan E. K."/>
            <person name="Thang M."/>
            <person name="Chan C."/>
        </authorList>
    </citation>
    <scope>NUCLEOTIDE SEQUENCE [LARGE SCALE GENOMIC DNA]</scope>
</reference>
<dbReference type="InterPro" id="IPR057191">
    <property type="entry name" value="DUF7869"/>
</dbReference>
<dbReference type="EMBL" id="CAXAMN010004614">
    <property type="protein sequence ID" value="CAK9010253.1"/>
    <property type="molecule type" value="Genomic_DNA"/>
</dbReference>
<keyword evidence="4" id="KW-1185">Reference proteome</keyword>
<organism evidence="3 4">
    <name type="scientific">Durusdinium trenchii</name>
    <dbReference type="NCBI Taxonomy" id="1381693"/>
    <lineage>
        <taxon>Eukaryota</taxon>
        <taxon>Sar</taxon>
        <taxon>Alveolata</taxon>
        <taxon>Dinophyceae</taxon>
        <taxon>Suessiales</taxon>
        <taxon>Symbiodiniaceae</taxon>
        <taxon>Durusdinium</taxon>
    </lineage>
</organism>
<name>A0ABP0J7H0_9DINO</name>
<evidence type="ECO:0000313" key="3">
    <source>
        <dbReference type="EMBL" id="CAK9010253.1"/>
    </source>
</evidence>
<gene>
    <name evidence="3" type="ORF">CCMP2556_LOCUS10001</name>
</gene>
<evidence type="ECO:0000256" key="1">
    <source>
        <dbReference type="SAM" id="MobiDB-lite"/>
    </source>
</evidence>